<reference evidence="2 3" key="1">
    <citation type="submission" date="2016-10" db="EMBL/GenBank/DDBJ databases">
        <authorList>
            <person name="Cai Z."/>
        </authorList>
    </citation>
    <scope>NUCLEOTIDE SEQUENCE [LARGE SCALE GENOMIC DNA]</scope>
</reference>
<sequence length="195" mass="20437">MDTVMDSSVTWEGVAVEMLAAESSKLQALMADPGTSADTVKVELCSKKDFDGCAAEAEDLSEDNNGATDTAVQLSAVQEEAARLRRLLAGKARQVSALQAELTSARQSEASASAAQQQLKQQLAAALAAGLPKAEEQSSKGQLGELAQLQQQLQGLQEQLEQARQHEAAAIADKAAAQQIAAMLTGQVRSVAKMD</sequence>
<proteinExistence type="predicted"/>
<name>A0A383VBG8_TETOB</name>
<protein>
    <submittedName>
        <fullName evidence="2">Uncharacterized protein</fullName>
    </submittedName>
</protein>
<evidence type="ECO:0000313" key="2">
    <source>
        <dbReference type="EMBL" id="SZX62293.1"/>
    </source>
</evidence>
<feature type="coiled-coil region" evidence="1">
    <location>
        <begin position="139"/>
        <end position="173"/>
    </location>
</feature>
<dbReference type="AlphaFoldDB" id="A0A383VBG8"/>
<dbReference type="Proteomes" id="UP000256970">
    <property type="component" value="Unassembled WGS sequence"/>
</dbReference>
<dbReference type="EMBL" id="FNXT01000216">
    <property type="protein sequence ID" value="SZX62293.1"/>
    <property type="molecule type" value="Genomic_DNA"/>
</dbReference>
<keyword evidence="1" id="KW-0175">Coiled coil</keyword>
<keyword evidence="3" id="KW-1185">Reference proteome</keyword>
<evidence type="ECO:0000256" key="1">
    <source>
        <dbReference type="SAM" id="Coils"/>
    </source>
</evidence>
<gene>
    <name evidence="2" type="ORF">BQ4739_LOCUS2890</name>
</gene>
<organism evidence="2 3">
    <name type="scientific">Tetradesmus obliquus</name>
    <name type="common">Green alga</name>
    <name type="synonym">Acutodesmus obliquus</name>
    <dbReference type="NCBI Taxonomy" id="3088"/>
    <lineage>
        <taxon>Eukaryota</taxon>
        <taxon>Viridiplantae</taxon>
        <taxon>Chlorophyta</taxon>
        <taxon>core chlorophytes</taxon>
        <taxon>Chlorophyceae</taxon>
        <taxon>CS clade</taxon>
        <taxon>Sphaeropleales</taxon>
        <taxon>Scenedesmaceae</taxon>
        <taxon>Tetradesmus</taxon>
    </lineage>
</organism>
<accession>A0A383VBG8</accession>
<feature type="coiled-coil region" evidence="1">
    <location>
        <begin position="74"/>
        <end position="101"/>
    </location>
</feature>
<evidence type="ECO:0000313" key="3">
    <source>
        <dbReference type="Proteomes" id="UP000256970"/>
    </source>
</evidence>